<dbReference type="PANTHER" id="PTHR47706">
    <property type="entry name" value="NMRA-LIKE FAMILY PROTEIN"/>
    <property type="match status" value="1"/>
</dbReference>
<protein>
    <recommendedName>
        <fullName evidence="5">NmrA-like domain-containing protein</fullName>
    </recommendedName>
</protein>
<gene>
    <name evidence="3" type="ORF">VHEMI09393</name>
</gene>
<evidence type="ECO:0000313" key="3">
    <source>
        <dbReference type="EMBL" id="CEJ93826.1"/>
    </source>
</evidence>
<dbReference type="OrthoDB" id="419598at2759"/>
<dbReference type="Gene3D" id="3.90.25.10">
    <property type="entry name" value="UDP-galactose 4-epimerase, domain 1"/>
    <property type="match status" value="1"/>
</dbReference>
<dbReference type="SUPFAM" id="SSF51735">
    <property type="entry name" value="NAD(P)-binding Rossmann-fold domains"/>
    <property type="match status" value="1"/>
</dbReference>
<dbReference type="InterPro" id="IPR051609">
    <property type="entry name" value="NmrA/Isoflavone_reductase-like"/>
</dbReference>
<evidence type="ECO:0000256" key="2">
    <source>
        <dbReference type="ARBA" id="ARBA00023002"/>
    </source>
</evidence>
<dbReference type="STRING" id="1531966.A0A0A1T9S9"/>
<dbReference type="Proteomes" id="UP000039046">
    <property type="component" value="Unassembled WGS sequence"/>
</dbReference>
<keyword evidence="2" id="KW-0560">Oxidoreductase</keyword>
<dbReference type="GO" id="GO:0016491">
    <property type="term" value="F:oxidoreductase activity"/>
    <property type="evidence" value="ECO:0007669"/>
    <property type="project" value="UniProtKB-KW"/>
</dbReference>
<dbReference type="InterPro" id="IPR036291">
    <property type="entry name" value="NAD(P)-bd_dom_sf"/>
</dbReference>
<sequence>MSVSAPPGTEAKIVGAAKKAGVQWVMPTCYGTDIQNETLARENLHGAIALRNIKTVADAGINWVALVCSFWYEFSLSVGADWYGFDIPNKKVTFYDDGNTRINTSTWRQCGRALASLLSLKELPEDENDTSPTLSNWRNKGLYISSFLASQRDMLDSLHRVLGDSDADWTIETESTSARYARGQERMKEEGAAIRSGFGLCLYARTFYPNGDGNFEAKHGLANEVLGLPKEDIDEATARAVEISKKSGGEYNPAKA</sequence>
<evidence type="ECO:0000313" key="4">
    <source>
        <dbReference type="Proteomes" id="UP000039046"/>
    </source>
</evidence>
<dbReference type="Gene3D" id="3.40.50.720">
    <property type="entry name" value="NAD(P)-binding Rossmann-like Domain"/>
    <property type="match status" value="1"/>
</dbReference>
<accession>A0A0A1T9S9</accession>
<evidence type="ECO:0000256" key="1">
    <source>
        <dbReference type="ARBA" id="ARBA00022857"/>
    </source>
</evidence>
<dbReference type="EMBL" id="CDHN01000006">
    <property type="protein sequence ID" value="CEJ93826.1"/>
    <property type="molecule type" value="Genomic_DNA"/>
</dbReference>
<dbReference type="AlphaFoldDB" id="A0A0A1T9S9"/>
<name>A0A0A1T9S9_9HYPO</name>
<evidence type="ECO:0008006" key="5">
    <source>
        <dbReference type="Google" id="ProtNLM"/>
    </source>
</evidence>
<keyword evidence="1" id="KW-0521">NADP</keyword>
<dbReference type="HOGENOM" id="CLU_044876_1_1_1"/>
<dbReference type="PANTHER" id="PTHR47706:SF7">
    <property type="entry name" value="CIPA-LIKE, PUTATIVE (AFU_ORTHOLOGUE AFUA_1G01630)-RELATED"/>
    <property type="match status" value="1"/>
</dbReference>
<keyword evidence="4" id="KW-1185">Reference proteome</keyword>
<reference evidence="3 4" key="1">
    <citation type="journal article" date="2015" name="Genome Announc.">
        <title>Draft Genome Sequence and Gene Annotation of the Entomopathogenic Fungus Verticillium hemipterigenum.</title>
        <authorList>
            <person name="Horn F."/>
            <person name="Habel A."/>
            <person name="Scharf D.H."/>
            <person name="Dworschak J."/>
            <person name="Brakhage A.A."/>
            <person name="Guthke R."/>
            <person name="Hertweck C."/>
            <person name="Linde J."/>
        </authorList>
    </citation>
    <scope>NUCLEOTIDE SEQUENCE [LARGE SCALE GENOMIC DNA]</scope>
</reference>
<organism evidence="3 4">
    <name type="scientific">[Torrubiella] hemipterigena</name>
    <dbReference type="NCBI Taxonomy" id="1531966"/>
    <lineage>
        <taxon>Eukaryota</taxon>
        <taxon>Fungi</taxon>
        <taxon>Dikarya</taxon>
        <taxon>Ascomycota</taxon>
        <taxon>Pezizomycotina</taxon>
        <taxon>Sordariomycetes</taxon>
        <taxon>Hypocreomycetidae</taxon>
        <taxon>Hypocreales</taxon>
        <taxon>Clavicipitaceae</taxon>
        <taxon>Clavicipitaceae incertae sedis</taxon>
        <taxon>'Torrubiella' clade</taxon>
    </lineage>
</organism>
<proteinExistence type="predicted"/>